<gene>
    <name evidence="3" type="ORF">H9626_05890</name>
</gene>
<dbReference type="PANTHER" id="PTHR36435">
    <property type="entry name" value="SLR1288 PROTEIN"/>
    <property type="match status" value="1"/>
</dbReference>
<organism evidence="3 4">
    <name type="scientific">Phocaeicola faecium</name>
    <dbReference type="NCBI Taxonomy" id="2762213"/>
    <lineage>
        <taxon>Bacteria</taxon>
        <taxon>Pseudomonadati</taxon>
        <taxon>Bacteroidota</taxon>
        <taxon>Bacteroidia</taxon>
        <taxon>Bacteroidales</taxon>
        <taxon>Bacteroidaceae</taxon>
        <taxon>Phocaeicola</taxon>
    </lineage>
</organism>
<keyword evidence="3" id="KW-0378">Hydrolase</keyword>
<keyword evidence="1" id="KW-0812">Transmembrane</keyword>
<feature type="domain" description="CAAX prenyl protease 2/Lysostaphin resistance protein A-like" evidence="2">
    <location>
        <begin position="124"/>
        <end position="208"/>
    </location>
</feature>
<feature type="transmembrane region" description="Helical" evidence="1">
    <location>
        <begin position="228"/>
        <end position="251"/>
    </location>
</feature>
<keyword evidence="4" id="KW-1185">Reference proteome</keyword>
<evidence type="ECO:0000256" key="1">
    <source>
        <dbReference type="SAM" id="Phobius"/>
    </source>
</evidence>
<protein>
    <submittedName>
        <fullName evidence="3">CPBP family intramembrane metalloprotease</fullName>
    </submittedName>
</protein>
<feature type="transmembrane region" description="Helical" evidence="1">
    <location>
        <begin position="152"/>
        <end position="169"/>
    </location>
</feature>
<feature type="transmembrane region" description="Helical" evidence="1">
    <location>
        <begin position="44"/>
        <end position="65"/>
    </location>
</feature>
<dbReference type="GO" id="GO:0008237">
    <property type="term" value="F:metallopeptidase activity"/>
    <property type="evidence" value="ECO:0007669"/>
    <property type="project" value="UniProtKB-KW"/>
</dbReference>
<feature type="transmembrane region" description="Helical" evidence="1">
    <location>
        <begin position="122"/>
        <end position="140"/>
    </location>
</feature>
<dbReference type="Pfam" id="PF02517">
    <property type="entry name" value="Rce1-like"/>
    <property type="match status" value="1"/>
</dbReference>
<keyword evidence="1" id="KW-1133">Transmembrane helix</keyword>
<feature type="transmembrane region" description="Helical" evidence="1">
    <location>
        <begin position="196"/>
        <end position="216"/>
    </location>
</feature>
<feature type="transmembrane region" description="Helical" evidence="1">
    <location>
        <begin position="7"/>
        <end position="29"/>
    </location>
</feature>
<reference evidence="3 4" key="1">
    <citation type="submission" date="2020-08" db="EMBL/GenBank/DDBJ databases">
        <title>A Genomic Blueprint of the Chicken Gut Microbiome.</title>
        <authorList>
            <person name="Gilroy R."/>
            <person name="Ravi A."/>
            <person name="Getino M."/>
            <person name="Pursley I."/>
            <person name="Horton D.L."/>
            <person name="Alikhan N.-F."/>
            <person name="Baker D."/>
            <person name="Gharbi K."/>
            <person name="Hall N."/>
            <person name="Watson M."/>
            <person name="Adriaenssens E.M."/>
            <person name="Foster-Nyarko E."/>
            <person name="Jarju S."/>
            <person name="Secka A."/>
            <person name="Antonio M."/>
            <person name="Oren A."/>
            <person name="Chaudhuri R."/>
            <person name="La Ragione R.M."/>
            <person name="Hildebrand F."/>
            <person name="Pallen M.J."/>
        </authorList>
    </citation>
    <scope>NUCLEOTIDE SEQUENCE [LARGE SCALE GENOMIC DNA]</scope>
    <source>
        <strain evidence="3 4">Sa1YUN3</strain>
    </source>
</reference>
<name>A0ABR8VAT0_9BACT</name>
<sequence>MGRTIKLLLYYLIYQFATQGVFTCGYMVYHHTTQLPNLTDPSGVTLLLMSQLIGTLALVVHLLAWKYVRLNRQTLAYYNSGSVLAVSILFIIGMGLWCNYLSELVNLPNNMEATFETMMHHPAGIIAIVVMAPIAEELLFRGAIQGHLLRKWKKPAAAIIVSSLLFGAIHGNPAQIPFAFVLGLALGWIYYRSGSLIPSILMHFINNGTSVVLFLYSDNPDATMQEAFGTTDAICIAAAGVVLTLACIYIFRKKLLPQPADWQEETA</sequence>
<comment type="caution">
    <text evidence="3">The sequence shown here is derived from an EMBL/GenBank/DDBJ whole genome shotgun (WGS) entry which is preliminary data.</text>
</comment>
<evidence type="ECO:0000313" key="3">
    <source>
        <dbReference type="EMBL" id="MBD8001751.1"/>
    </source>
</evidence>
<evidence type="ECO:0000313" key="4">
    <source>
        <dbReference type="Proteomes" id="UP000616346"/>
    </source>
</evidence>
<keyword evidence="1" id="KW-0472">Membrane</keyword>
<dbReference type="InterPro" id="IPR003675">
    <property type="entry name" value="Rce1/LyrA-like_dom"/>
</dbReference>
<keyword evidence="3" id="KW-0482">Metalloprotease</keyword>
<dbReference type="RefSeq" id="WP_178255633.1">
    <property type="nucleotide sequence ID" value="NZ_JACSPQ010000002.1"/>
</dbReference>
<keyword evidence="3" id="KW-0645">Protease</keyword>
<evidence type="ECO:0000259" key="2">
    <source>
        <dbReference type="Pfam" id="PF02517"/>
    </source>
</evidence>
<dbReference type="PANTHER" id="PTHR36435:SF1">
    <property type="entry name" value="CAAX AMINO TERMINAL PROTEASE FAMILY PROTEIN"/>
    <property type="match status" value="1"/>
</dbReference>
<dbReference type="InterPro" id="IPR052710">
    <property type="entry name" value="CAAX_protease"/>
</dbReference>
<accession>A0ABR8VAT0</accession>
<proteinExistence type="predicted"/>
<feature type="transmembrane region" description="Helical" evidence="1">
    <location>
        <begin position="77"/>
        <end position="102"/>
    </location>
</feature>
<dbReference type="EMBL" id="JACSPQ010000002">
    <property type="protein sequence ID" value="MBD8001751.1"/>
    <property type="molecule type" value="Genomic_DNA"/>
</dbReference>
<dbReference type="Proteomes" id="UP000616346">
    <property type="component" value="Unassembled WGS sequence"/>
</dbReference>